<reference evidence="3" key="1">
    <citation type="submission" date="2016-10" db="EMBL/GenBank/DDBJ databases">
        <authorList>
            <person name="Varghese N."/>
            <person name="Submissions S."/>
        </authorList>
    </citation>
    <scope>NUCLEOTIDE SEQUENCE [LARGE SCALE GENOMIC DNA]</scope>
    <source>
        <strain evidence="3">DSM 22329</strain>
    </source>
</reference>
<sequence length="77" mass="8115">MSPAPGNGPTGVAAYAPIIVAVCAIVISRKVIETVFTDLNTWLAFVIALVVGYLAYVGVERLSNRRNDRSNGPPGQS</sequence>
<evidence type="ECO:0000256" key="1">
    <source>
        <dbReference type="SAM" id="Phobius"/>
    </source>
</evidence>
<name>A0A1H0T078_9MICO</name>
<protein>
    <submittedName>
        <fullName evidence="2">Uncharacterized protein</fullName>
    </submittedName>
</protein>
<keyword evidence="3" id="KW-1185">Reference proteome</keyword>
<feature type="transmembrane region" description="Helical" evidence="1">
    <location>
        <begin position="41"/>
        <end position="59"/>
    </location>
</feature>
<feature type="transmembrane region" description="Helical" evidence="1">
    <location>
        <begin position="12"/>
        <end position="29"/>
    </location>
</feature>
<dbReference type="RefSeq" id="WP_091786118.1">
    <property type="nucleotide sequence ID" value="NZ_LT629711.1"/>
</dbReference>
<proteinExistence type="predicted"/>
<gene>
    <name evidence="2" type="ORF">SAMN04489867_2573</name>
</gene>
<evidence type="ECO:0000313" key="3">
    <source>
        <dbReference type="Proteomes" id="UP000199077"/>
    </source>
</evidence>
<dbReference type="Proteomes" id="UP000199077">
    <property type="component" value="Chromosome I"/>
</dbReference>
<keyword evidence="1" id="KW-0812">Transmembrane</keyword>
<accession>A0A1H0T078</accession>
<keyword evidence="1" id="KW-1133">Transmembrane helix</keyword>
<dbReference type="EMBL" id="LT629711">
    <property type="protein sequence ID" value="SDP47191.1"/>
    <property type="molecule type" value="Genomic_DNA"/>
</dbReference>
<keyword evidence="1" id="KW-0472">Membrane</keyword>
<dbReference type="AlphaFoldDB" id="A0A1H0T078"/>
<dbReference type="STRING" id="443156.SAMN04489867_2573"/>
<evidence type="ECO:0000313" key="2">
    <source>
        <dbReference type="EMBL" id="SDP47191.1"/>
    </source>
</evidence>
<organism evidence="2 3">
    <name type="scientific">Pedococcus dokdonensis</name>
    <dbReference type="NCBI Taxonomy" id="443156"/>
    <lineage>
        <taxon>Bacteria</taxon>
        <taxon>Bacillati</taxon>
        <taxon>Actinomycetota</taxon>
        <taxon>Actinomycetes</taxon>
        <taxon>Micrococcales</taxon>
        <taxon>Intrasporangiaceae</taxon>
        <taxon>Pedococcus</taxon>
    </lineage>
</organism>
<dbReference type="OrthoDB" id="4871672at2"/>